<accession>A0A917G102</accession>
<dbReference type="RefSeq" id="WP_229725460.1">
    <property type="nucleotide sequence ID" value="NZ_BMGR01000013.1"/>
</dbReference>
<reference evidence="1" key="1">
    <citation type="journal article" date="2014" name="Int. J. Syst. Evol. Microbiol.">
        <title>Complete genome sequence of Corynebacterium casei LMG S-19264T (=DSM 44701T), isolated from a smear-ripened cheese.</title>
        <authorList>
            <consortium name="US DOE Joint Genome Institute (JGI-PGF)"/>
            <person name="Walter F."/>
            <person name="Albersmeier A."/>
            <person name="Kalinowski J."/>
            <person name="Ruckert C."/>
        </authorList>
    </citation>
    <scope>NUCLEOTIDE SEQUENCE</scope>
    <source>
        <strain evidence="1">CGMCC 1.12987</strain>
    </source>
</reference>
<name>A0A917G102_9BACL</name>
<organism evidence="1 2">
    <name type="scientific">Paenibacillus abyssi</name>
    <dbReference type="NCBI Taxonomy" id="1340531"/>
    <lineage>
        <taxon>Bacteria</taxon>
        <taxon>Bacillati</taxon>
        <taxon>Bacillota</taxon>
        <taxon>Bacilli</taxon>
        <taxon>Bacillales</taxon>
        <taxon>Paenibacillaceae</taxon>
        <taxon>Paenibacillus</taxon>
    </lineage>
</organism>
<comment type="caution">
    <text evidence="1">The sequence shown here is derived from an EMBL/GenBank/DDBJ whole genome shotgun (WGS) entry which is preliminary data.</text>
</comment>
<proteinExistence type="predicted"/>
<dbReference type="EMBL" id="BMGR01000013">
    <property type="protein sequence ID" value="GGG17376.1"/>
    <property type="molecule type" value="Genomic_DNA"/>
</dbReference>
<evidence type="ECO:0000313" key="2">
    <source>
        <dbReference type="Proteomes" id="UP000644756"/>
    </source>
</evidence>
<keyword evidence="2" id="KW-1185">Reference proteome</keyword>
<protein>
    <recommendedName>
        <fullName evidence="3">Transposase</fullName>
    </recommendedName>
</protein>
<evidence type="ECO:0000313" key="1">
    <source>
        <dbReference type="EMBL" id="GGG17376.1"/>
    </source>
</evidence>
<sequence>MKDLWLIKNNQAANAYMDEVSQASQFTSQHKGFTKVPHKIHRCYGLSPYEKLILIVKASQGNREQLFFQLAFRQLALSRRHKEPHNPIFLAHYEKKQTEGKTKGQAFVCIMRKLINIVYKMMKNKTAYVMPAMPKEDVV</sequence>
<dbReference type="AlphaFoldDB" id="A0A917G102"/>
<gene>
    <name evidence="1" type="ORF">GCM10010916_37770</name>
</gene>
<evidence type="ECO:0008006" key="3">
    <source>
        <dbReference type="Google" id="ProtNLM"/>
    </source>
</evidence>
<reference evidence="1" key="2">
    <citation type="submission" date="2020-09" db="EMBL/GenBank/DDBJ databases">
        <authorList>
            <person name="Sun Q."/>
            <person name="Zhou Y."/>
        </authorList>
    </citation>
    <scope>NUCLEOTIDE SEQUENCE</scope>
    <source>
        <strain evidence="1">CGMCC 1.12987</strain>
    </source>
</reference>
<dbReference type="Proteomes" id="UP000644756">
    <property type="component" value="Unassembled WGS sequence"/>
</dbReference>